<keyword evidence="4" id="KW-0645">Protease</keyword>
<accession>A0A0A9XSY1</accession>
<keyword evidence="4" id="KW-0378">Hydrolase</keyword>
<sequence length="101" mass="11349">MSHYEAELRKVETMRSYPLLVATLEEMIDDSHAIVTLVNSMHYVPLLSFVDKERLELGCSVLLHDRQHSIVGVLEDDVNPHVSVMKVDKAPTDTYADIGGL</sequence>
<proteinExistence type="predicted"/>
<organism evidence="4">
    <name type="scientific">Lygus hesperus</name>
    <name type="common">Western plant bug</name>
    <dbReference type="NCBI Taxonomy" id="30085"/>
    <lineage>
        <taxon>Eukaryota</taxon>
        <taxon>Metazoa</taxon>
        <taxon>Ecdysozoa</taxon>
        <taxon>Arthropoda</taxon>
        <taxon>Hexapoda</taxon>
        <taxon>Insecta</taxon>
        <taxon>Pterygota</taxon>
        <taxon>Neoptera</taxon>
        <taxon>Paraneoptera</taxon>
        <taxon>Hemiptera</taxon>
        <taxon>Heteroptera</taxon>
        <taxon>Panheteroptera</taxon>
        <taxon>Cimicomorpha</taxon>
        <taxon>Miridae</taxon>
        <taxon>Mirini</taxon>
        <taxon>Lygus</taxon>
    </lineage>
</organism>
<dbReference type="GO" id="GO:0005524">
    <property type="term" value="F:ATP binding"/>
    <property type="evidence" value="ECO:0007669"/>
    <property type="project" value="UniProtKB-KW"/>
</dbReference>
<evidence type="ECO:0000256" key="1">
    <source>
        <dbReference type="ARBA" id="ARBA00022741"/>
    </source>
</evidence>
<evidence type="ECO:0000313" key="4">
    <source>
        <dbReference type="EMBL" id="JAG20195.1"/>
    </source>
</evidence>
<keyword evidence="2" id="KW-0067">ATP-binding</keyword>
<evidence type="ECO:0000313" key="5">
    <source>
        <dbReference type="EMBL" id="JAQ05551.1"/>
    </source>
</evidence>
<gene>
    <name evidence="4" type="primary">rpt-2_0</name>
    <name evidence="5" type="synonym">rpt-2</name>
    <name evidence="4" type="ORF">CM83_3162</name>
    <name evidence="5" type="ORF">g.92573</name>
</gene>
<name>A0A0A9XSY1_LYGHE</name>
<dbReference type="PANTHER" id="PTHR23073">
    <property type="entry name" value="26S PROTEASOME REGULATORY SUBUNIT"/>
    <property type="match status" value="1"/>
</dbReference>
<evidence type="ECO:0000256" key="2">
    <source>
        <dbReference type="ARBA" id="ARBA00022840"/>
    </source>
</evidence>
<evidence type="ECO:0000259" key="3">
    <source>
        <dbReference type="Pfam" id="PF16450"/>
    </source>
</evidence>
<dbReference type="Pfam" id="PF16450">
    <property type="entry name" value="Prot_ATP_ID_OB_C"/>
    <property type="match status" value="1"/>
</dbReference>
<feature type="domain" description="Proteasomal ATPase second OB" evidence="3">
    <location>
        <begin position="21"/>
        <end position="75"/>
    </location>
</feature>
<dbReference type="GO" id="GO:0008233">
    <property type="term" value="F:peptidase activity"/>
    <property type="evidence" value="ECO:0007669"/>
    <property type="project" value="UniProtKB-KW"/>
</dbReference>
<reference evidence="5" key="3">
    <citation type="journal article" date="2016" name="Gigascience">
        <title>De novo construction of an expanded transcriptome assembly for the western tarnished plant bug, Lygus hesperus.</title>
        <authorList>
            <person name="Tassone E.E."/>
            <person name="Geib S.M."/>
            <person name="Hall B."/>
            <person name="Fabrick J.A."/>
            <person name="Brent C.S."/>
            <person name="Hull J.J."/>
        </authorList>
    </citation>
    <scope>NUCLEOTIDE SEQUENCE</scope>
</reference>
<keyword evidence="1" id="KW-0547">Nucleotide-binding</keyword>
<dbReference type="InterPro" id="IPR012340">
    <property type="entry name" value="NA-bd_OB-fold"/>
</dbReference>
<dbReference type="GO" id="GO:0006508">
    <property type="term" value="P:proteolysis"/>
    <property type="evidence" value="ECO:0007669"/>
    <property type="project" value="UniProtKB-KW"/>
</dbReference>
<reference evidence="4" key="2">
    <citation type="submission" date="2014-07" db="EMBL/GenBank/DDBJ databases">
        <authorList>
            <person name="Hull J."/>
        </authorList>
    </citation>
    <scope>NUCLEOTIDE SEQUENCE</scope>
</reference>
<protein>
    <submittedName>
        <fullName evidence="4">Putative 26S protease regulatory subunit 4</fullName>
    </submittedName>
</protein>
<dbReference type="InterPro" id="IPR050221">
    <property type="entry name" value="26S_Proteasome_ATPase"/>
</dbReference>
<dbReference type="EMBL" id="GBHO01023409">
    <property type="protein sequence ID" value="JAG20195.1"/>
    <property type="molecule type" value="Transcribed_RNA"/>
</dbReference>
<dbReference type="Gene3D" id="2.40.50.140">
    <property type="entry name" value="Nucleic acid-binding proteins"/>
    <property type="match status" value="1"/>
</dbReference>
<dbReference type="InterPro" id="IPR032501">
    <property type="entry name" value="Prot_ATP_ID_OB_2nd"/>
</dbReference>
<dbReference type="AlphaFoldDB" id="A0A0A9XSY1"/>
<dbReference type="EMBL" id="GDHC01013078">
    <property type="protein sequence ID" value="JAQ05551.1"/>
    <property type="molecule type" value="Transcribed_RNA"/>
</dbReference>
<reference evidence="4" key="1">
    <citation type="journal article" date="2014" name="PLoS ONE">
        <title>Transcriptome-Based Identification of ABC Transporters in the Western Tarnished Plant Bug Lygus hesperus.</title>
        <authorList>
            <person name="Hull J.J."/>
            <person name="Chaney K."/>
            <person name="Geib S.M."/>
            <person name="Fabrick J.A."/>
            <person name="Brent C.S."/>
            <person name="Walsh D."/>
            <person name="Lavine L.C."/>
        </authorList>
    </citation>
    <scope>NUCLEOTIDE SEQUENCE</scope>
</reference>